<sequence>MAFANAAALVGTPTGGAGVSHGAGVVTMVDSVTEEPDPLAIGASGTAIGSAGEAHPALMLLPVVDGSGLNHQLTMPSMPTVMLAPV</sequence>
<proteinExistence type="predicted"/>
<evidence type="ECO:0000313" key="1">
    <source>
        <dbReference type="EMBL" id="CAB4853739.1"/>
    </source>
</evidence>
<reference evidence="1" key="1">
    <citation type="submission" date="2020-05" db="EMBL/GenBank/DDBJ databases">
        <authorList>
            <person name="Chiriac C."/>
            <person name="Salcher M."/>
            <person name="Ghai R."/>
            <person name="Kavagutti S V."/>
        </authorList>
    </citation>
    <scope>NUCLEOTIDE SEQUENCE</scope>
</reference>
<dbReference type="EMBL" id="CAFBIY010000326">
    <property type="protein sequence ID" value="CAB4853739.1"/>
    <property type="molecule type" value="Genomic_DNA"/>
</dbReference>
<accession>A0A6J7CBY3</accession>
<dbReference type="AlphaFoldDB" id="A0A6J7CBY3"/>
<name>A0A6J7CBY3_9ZZZZ</name>
<protein>
    <submittedName>
        <fullName evidence="1">Unannotated protein</fullName>
    </submittedName>
</protein>
<gene>
    <name evidence="1" type="ORF">UFOPK3267_03277</name>
</gene>
<organism evidence="1">
    <name type="scientific">freshwater metagenome</name>
    <dbReference type="NCBI Taxonomy" id="449393"/>
    <lineage>
        <taxon>unclassified sequences</taxon>
        <taxon>metagenomes</taxon>
        <taxon>ecological metagenomes</taxon>
    </lineage>
</organism>